<accession>A0A195AXD0</accession>
<evidence type="ECO:0000256" key="1">
    <source>
        <dbReference type="SAM" id="Phobius"/>
    </source>
</evidence>
<keyword evidence="3" id="KW-1185">Reference proteome</keyword>
<evidence type="ECO:0000313" key="3">
    <source>
        <dbReference type="Proteomes" id="UP000078540"/>
    </source>
</evidence>
<gene>
    <name evidence="2" type="ORF">ALC53_12735</name>
</gene>
<name>A0A195AXD0_9HYME</name>
<dbReference type="STRING" id="520822.A0A195AXD0"/>
<reference evidence="2 3" key="1">
    <citation type="submission" date="2015-09" db="EMBL/GenBank/DDBJ databases">
        <title>Atta colombica WGS genome.</title>
        <authorList>
            <person name="Nygaard S."/>
            <person name="Hu H."/>
            <person name="Boomsma J."/>
            <person name="Zhang G."/>
        </authorList>
    </citation>
    <scope>NUCLEOTIDE SEQUENCE [LARGE SCALE GENOMIC DNA]</scope>
    <source>
        <strain evidence="2">Treedump-2</strain>
        <tissue evidence="2">Whole body</tissue>
    </source>
</reference>
<keyword evidence="1" id="KW-0472">Membrane</keyword>
<keyword evidence="1" id="KW-0812">Transmembrane</keyword>
<evidence type="ECO:0000313" key="2">
    <source>
        <dbReference type="EMBL" id="KYM76846.1"/>
    </source>
</evidence>
<feature type="transmembrane region" description="Helical" evidence="1">
    <location>
        <begin position="107"/>
        <end position="129"/>
    </location>
</feature>
<dbReference type="Proteomes" id="UP000078540">
    <property type="component" value="Unassembled WGS sequence"/>
</dbReference>
<sequence length="303" mass="35491">MKQSGNQNNTEKIRTCFTLKCDHGKFEQLEALKSNNIAFYSINAVNELRRKHLIIAMDFVMISFDAIFLQGQTDCLSQTKKSMIIIDHKIFFQMHPYIINVKKKSDVILISSVAVYGCFISIICIACSIARIYRIKKLVCIDYEESDDELSSLPFNLLYVRLSKNSQHERKFERLIKYLGFQKIPRSLSSRLIILSFLVTGMLMNIERTHSLCIRNDSTAYVYFMVIKIETKKIYKYNEKNCNSILVGICTQQFERNNLNVIKTYNKMKSSLNWRRNFNSLLLSESMKNPEFLENVTIQINQW</sequence>
<protein>
    <submittedName>
        <fullName evidence="2">Uncharacterized protein</fullName>
    </submittedName>
</protein>
<proteinExistence type="predicted"/>
<keyword evidence="1" id="KW-1133">Transmembrane helix</keyword>
<dbReference type="AlphaFoldDB" id="A0A195AXD0"/>
<dbReference type="EMBL" id="KQ976716">
    <property type="protein sequence ID" value="KYM76846.1"/>
    <property type="molecule type" value="Genomic_DNA"/>
</dbReference>
<organism evidence="2 3">
    <name type="scientific">Atta colombica</name>
    <dbReference type="NCBI Taxonomy" id="520822"/>
    <lineage>
        <taxon>Eukaryota</taxon>
        <taxon>Metazoa</taxon>
        <taxon>Ecdysozoa</taxon>
        <taxon>Arthropoda</taxon>
        <taxon>Hexapoda</taxon>
        <taxon>Insecta</taxon>
        <taxon>Pterygota</taxon>
        <taxon>Neoptera</taxon>
        <taxon>Endopterygota</taxon>
        <taxon>Hymenoptera</taxon>
        <taxon>Apocrita</taxon>
        <taxon>Aculeata</taxon>
        <taxon>Formicoidea</taxon>
        <taxon>Formicidae</taxon>
        <taxon>Myrmicinae</taxon>
        <taxon>Atta</taxon>
    </lineage>
</organism>